<dbReference type="AlphaFoldDB" id="A0A7Y0LVM9"/>
<sequence>MRTTTRSGTLALSDLRHSRRALRAERARVARWRRLLRARMDLAVAAALMPDPLGYDTGGVLPVDAGAGLPSAVELVSAVRDGAPPAELDRLESLRELDRRLATYESTVVRALHGTTDEFIRRLAMDPVAGLRGLADIP</sequence>
<reference evidence="1 2" key="1">
    <citation type="submission" date="2020-04" db="EMBL/GenBank/DDBJ databases">
        <title>Sequencing and Assembly of C. fimi.</title>
        <authorList>
            <person name="Ramsey A.R."/>
        </authorList>
    </citation>
    <scope>NUCLEOTIDE SEQUENCE [LARGE SCALE GENOMIC DNA]</scope>
    <source>
        <strain evidence="1 2">SB</strain>
    </source>
</reference>
<dbReference type="EMBL" id="JABCJJ010000001">
    <property type="protein sequence ID" value="NMR18711.1"/>
    <property type="molecule type" value="Genomic_DNA"/>
</dbReference>
<evidence type="ECO:0000313" key="1">
    <source>
        <dbReference type="EMBL" id="NMR18711.1"/>
    </source>
</evidence>
<protein>
    <submittedName>
        <fullName evidence="1">Uncharacterized protein</fullName>
    </submittedName>
</protein>
<dbReference type="Proteomes" id="UP000562124">
    <property type="component" value="Unassembled WGS sequence"/>
</dbReference>
<evidence type="ECO:0000313" key="2">
    <source>
        <dbReference type="Proteomes" id="UP000562124"/>
    </source>
</evidence>
<dbReference type="RefSeq" id="WP_169322642.1">
    <property type="nucleotide sequence ID" value="NZ_JABCJJ010000001.1"/>
</dbReference>
<accession>A0A7Y0LVM9</accession>
<keyword evidence="2" id="KW-1185">Reference proteome</keyword>
<proteinExistence type="predicted"/>
<gene>
    <name evidence="1" type="ORF">HIR71_00470</name>
</gene>
<organism evidence="1 2">
    <name type="scientific">Cellulomonas fimi</name>
    <dbReference type="NCBI Taxonomy" id="1708"/>
    <lineage>
        <taxon>Bacteria</taxon>
        <taxon>Bacillati</taxon>
        <taxon>Actinomycetota</taxon>
        <taxon>Actinomycetes</taxon>
        <taxon>Micrococcales</taxon>
        <taxon>Cellulomonadaceae</taxon>
        <taxon>Cellulomonas</taxon>
    </lineage>
</organism>
<comment type="caution">
    <text evidence="1">The sequence shown here is derived from an EMBL/GenBank/DDBJ whole genome shotgun (WGS) entry which is preliminary data.</text>
</comment>
<name>A0A7Y0LVM9_CELFI</name>